<dbReference type="InterPro" id="IPR051401">
    <property type="entry name" value="GtrA_CellWall_Glycosyl"/>
</dbReference>
<dbReference type="Proteomes" id="UP000190951">
    <property type="component" value="Chromosome"/>
</dbReference>
<keyword evidence="7" id="KW-1185">Reference proteome</keyword>
<dbReference type="EMBL" id="CP096983">
    <property type="protein sequence ID" value="URZ12236.1"/>
    <property type="molecule type" value="Genomic_DNA"/>
</dbReference>
<evidence type="ECO:0000313" key="6">
    <source>
        <dbReference type="EMBL" id="URZ12236.1"/>
    </source>
</evidence>
<gene>
    <name evidence="6" type="ORF">CROST_029530</name>
</gene>
<dbReference type="STRING" id="84029.CROST_26200"/>
<dbReference type="Pfam" id="PF04138">
    <property type="entry name" value="GtrA_DPMS_TM"/>
    <property type="match status" value="1"/>
</dbReference>
<sequence length="133" mass="15458">MKDAILCNLKKYYEFFKFCITGAMNTLISMLSYFILLKIGVYYILANVISYFIGMINSYILNRKWVFKSKDPLIKTAFKFCCVNVVALGLSTLILYLFVTILRIDKFVAQLLTTTIIMLINYVSNKFFAFKKS</sequence>
<keyword evidence="3" id="KW-0812">Transmembrane</keyword>
<dbReference type="PANTHER" id="PTHR38459:SF1">
    <property type="entry name" value="PROPHAGE BACTOPRENOL-LINKED GLUCOSE TRANSLOCASE HOMOLOG"/>
    <property type="match status" value="1"/>
</dbReference>
<organism evidence="6 7">
    <name type="scientific">Clostridium felsineum</name>
    <dbReference type="NCBI Taxonomy" id="36839"/>
    <lineage>
        <taxon>Bacteria</taxon>
        <taxon>Bacillati</taxon>
        <taxon>Bacillota</taxon>
        <taxon>Clostridia</taxon>
        <taxon>Eubacteriales</taxon>
        <taxon>Clostridiaceae</taxon>
        <taxon>Clostridium</taxon>
    </lineage>
</organism>
<keyword evidence="4" id="KW-1133">Transmembrane helix</keyword>
<dbReference type="GO" id="GO:0000271">
    <property type="term" value="P:polysaccharide biosynthetic process"/>
    <property type="evidence" value="ECO:0007669"/>
    <property type="project" value="InterPro"/>
</dbReference>
<name>A0A1S8L424_9CLOT</name>
<evidence type="ECO:0000256" key="3">
    <source>
        <dbReference type="ARBA" id="ARBA00022692"/>
    </source>
</evidence>
<comment type="similarity">
    <text evidence="2">Belongs to the GtrA family.</text>
</comment>
<accession>A0A1S8L424</accession>
<proteinExistence type="inferred from homology"/>
<evidence type="ECO:0000256" key="2">
    <source>
        <dbReference type="ARBA" id="ARBA00009399"/>
    </source>
</evidence>
<dbReference type="InterPro" id="IPR007267">
    <property type="entry name" value="GtrA_DPMS_TM"/>
</dbReference>
<dbReference type="KEGG" id="crw:CROST_029530"/>
<dbReference type="AlphaFoldDB" id="A0A1S8L424"/>
<comment type="subcellular location">
    <subcellularLocation>
        <location evidence="1">Membrane</location>
        <topology evidence="1">Multi-pass membrane protein</topology>
    </subcellularLocation>
</comment>
<protein>
    <submittedName>
        <fullName evidence="6">Uncharacterized protein</fullName>
    </submittedName>
</protein>
<dbReference type="RefSeq" id="WP_077833885.1">
    <property type="nucleotide sequence ID" value="NZ_CP096983.1"/>
</dbReference>
<evidence type="ECO:0000256" key="5">
    <source>
        <dbReference type="ARBA" id="ARBA00023136"/>
    </source>
</evidence>
<keyword evidence="5" id="KW-0472">Membrane</keyword>
<dbReference type="PANTHER" id="PTHR38459">
    <property type="entry name" value="PROPHAGE BACTOPRENOL-LINKED GLUCOSE TRANSLOCASE HOMOLOG"/>
    <property type="match status" value="1"/>
</dbReference>
<evidence type="ECO:0000256" key="4">
    <source>
        <dbReference type="ARBA" id="ARBA00022989"/>
    </source>
</evidence>
<dbReference type="GO" id="GO:0005886">
    <property type="term" value="C:plasma membrane"/>
    <property type="evidence" value="ECO:0007669"/>
    <property type="project" value="TreeGrafter"/>
</dbReference>
<evidence type="ECO:0000313" key="7">
    <source>
        <dbReference type="Proteomes" id="UP000190951"/>
    </source>
</evidence>
<reference evidence="6 7" key="1">
    <citation type="submission" date="2022-04" db="EMBL/GenBank/DDBJ databases">
        <title>Genome sequence of C. roseum typestrain.</title>
        <authorList>
            <person name="Poehlein A."/>
            <person name="Schoch T."/>
            <person name="Duerre P."/>
            <person name="Daniel R."/>
        </authorList>
    </citation>
    <scope>NUCLEOTIDE SEQUENCE [LARGE SCALE GENOMIC DNA]</scope>
    <source>
        <strain evidence="6 7">DSM 7320</strain>
    </source>
</reference>
<evidence type="ECO:0000256" key="1">
    <source>
        <dbReference type="ARBA" id="ARBA00004141"/>
    </source>
</evidence>